<dbReference type="EMBL" id="JARYMX010000004">
    <property type="protein sequence ID" value="KAJ9551367.1"/>
    <property type="molecule type" value="Genomic_DNA"/>
</dbReference>
<proteinExistence type="predicted"/>
<dbReference type="AlphaFoldDB" id="A0AA38TH83"/>
<evidence type="ECO:0000313" key="2">
    <source>
        <dbReference type="EMBL" id="KAJ9551367.1"/>
    </source>
</evidence>
<feature type="compositionally biased region" description="Basic and acidic residues" evidence="1">
    <location>
        <begin position="1"/>
        <end position="12"/>
    </location>
</feature>
<gene>
    <name evidence="2" type="ORF">OSB04_015412</name>
</gene>
<name>A0AA38TH83_9ASTR</name>
<evidence type="ECO:0000313" key="3">
    <source>
        <dbReference type="Proteomes" id="UP001172457"/>
    </source>
</evidence>
<keyword evidence="3" id="KW-1185">Reference proteome</keyword>
<sequence length="151" mass="16054">MVKEMKLGEDGGMKQTVNGGIGGGAEKKKMTPLRGLGVELLERLRLHELKQMTEVPSSLHPFPLPSSPFNPVMAFPSFDANGVLHFRPPPAVASSPAPRVMFYGIGRGFHGSSSDHAAIGSGHGGFRFENSSSIPNHVKCASDGCGICHKF</sequence>
<reference evidence="2" key="1">
    <citation type="submission" date="2023-03" db="EMBL/GenBank/DDBJ databases">
        <title>Chromosome-scale reference genome and RAD-based genetic map of yellow starthistle (Centaurea solstitialis) reveal putative structural variation and QTLs associated with invader traits.</title>
        <authorList>
            <person name="Reatini B."/>
            <person name="Cang F.A."/>
            <person name="Jiang Q."/>
            <person name="Mckibben M.T.W."/>
            <person name="Barker M.S."/>
            <person name="Rieseberg L.H."/>
            <person name="Dlugosch K.M."/>
        </authorList>
    </citation>
    <scope>NUCLEOTIDE SEQUENCE</scope>
    <source>
        <strain evidence="2">CAN-66</strain>
        <tissue evidence="2">Leaf</tissue>
    </source>
</reference>
<comment type="caution">
    <text evidence="2">The sequence shown here is derived from an EMBL/GenBank/DDBJ whole genome shotgun (WGS) entry which is preliminary data.</text>
</comment>
<organism evidence="2 3">
    <name type="scientific">Centaurea solstitialis</name>
    <name type="common">yellow star-thistle</name>
    <dbReference type="NCBI Taxonomy" id="347529"/>
    <lineage>
        <taxon>Eukaryota</taxon>
        <taxon>Viridiplantae</taxon>
        <taxon>Streptophyta</taxon>
        <taxon>Embryophyta</taxon>
        <taxon>Tracheophyta</taxon>
        <taxon>Spermatophyta</taxon>
        <taxon>Magnoliopsida</taxon>
        <taxon>eudicotyledons</taxon>
        <taxon>Gunneridae</taxon>
        <taxon>Pentapetalae</taxon>
        <taxon>asterids</taxon>
        <taxon>campanulids</taxon>
        <taxon>Asterales</taxon>
        <taxon>Asteraceae</taxon>
        <taxon>Carduoideae</taxon>
        <taxon>Cardueae</taxon>
        <taxon>Centaureinae</taxon>
        <taxon>Centaurea</taxon>
    </lineage>
</organism>
<protein>
    <submittedName>
        <fullName evidence="2">Uncharacterized protein</fullName>
    </submittedName>
</protein>
<accession>A0AA38TH83</accession>
<feature type="region of interest" description="Disordered" evidence="1">
    <location>
        <begin position="1"/>
        <end position="28"/>
    </location>
</feature>
<evidence type="ECO:0000256" key="1">
    <source>
        <dbReference type="SAM" id="MobiDB-lite"/>
    </source>
</evidence>
<dbReference type="Proteomes" id="UP001172457">
    <property type="component" value="Chromosome 4"/>
</dbReference>